<keyword evidence="3" id="KW-1185">Reference proteome</keyword>
<sequence>MFIQKALNTSVVWNRYVFCSSFTSGVTELRHEYCTVVTDADITHHATITIVNKALRQIFLLWQSIHHDEPLFCSRNVDLVLDIVPDGVGNDVCEYYLAYHPTRVIFWPEEVNPSEGLLFNMKGVHSEAHIGYAIAAQYWHHRGLYPSISCPGQAVLDELKDMILHGLGDHLISASSTTSYGPDELKTMLDIVTSGVSDLQNAPGLCRILCILMKHFAEEKFANLHGEEAVRLNRGVSIFDSTPRKESRRFCVISILLFNAPRRHLSAIETISVDGIISRRAWNQFAAAVQKTCSDLTVYCTVLIAMVIGVSAIQSVDAAPNTSGIKMLLYLSVVACFGSITFAFLLQRKHEDILQVSFSEAVRRMILSPLPPDKHVLSVK</sequence>
<organism evidence="2 3">
    <name type="scientific">Armillaria solidipes</name>
    <dbReference type="NCBI Taxonomy" id="1076256"/>
    <lineage>
        <taxon>Eukaryota</taxon>
        <taxon>Fungi</taxon>
        <taxon>Dikarya</taxon>
        <taxon>Basidiomycota</taxon>
        <taxon>Agaricomycotina</taxon>
        <taxon>Agaricomycetes</taxon>
        <taxon>Agaricomycetidae</taxon>
        <taxon>Agaricales</taxon>
        <taxon>Marasmiineae</taxon>
        <taxon>Physalacriaceae</taxon>
        <taxon>Armillaria</taxon>
    </lineage>
</organism>
<dbReference type="Proteomes" id="UP000218334">
    <property type="component" value="Unassembled WGS sequence"/>
</dbReference>
<feature type="transmembrane region" description="Helical" evidence="1">
    <location>
        <begin position="328"/>
        <end position="346"/>
    </location>
</feature>
<protein>
    <submittedName>
        <fullName evidence="2">Uncharacterized protein</fullName>
    </submittedName>
</protein>
<feature type="transmembrane region" description="Helical" evidence="1">
    <location>
        <begin position="296"/>
        <end position="316"/>
    </location>
</feature>
<keyword evidence="1" id="KW-0812">Transmembrane</keyword>
<dbReference type="STRING" id="1076256.A0A2H3BCV0"/>
<evidence type="ECO:0000256" key="1">
    <source>
        <dbReference type="SAM" id="Phobius"/>
    </source>
</evidence>
<evidence type="ECO:0000313" key="3">
    <source>
        <dbReference type="Proteomes" id="UP000218334"/>
    </source>
</evidence>
<name>A0A2H3BCV0_9AGAR</name>
<gene>
    <name evidence="2" type="ORF">ARMSODRAFT_1024834</name>
</gene>
<proteinExistence type="predicted"/>
<keyword evidence="1" id="KW-0472">Membrane</keyword>
<keyword evidence="1" id="KW-1133">Transmembrane helix</keyword>
<accession>A0A2H3BCV0</accession>
<dbReference type="EMBL" id="KZ293466">
    <property type="protein sequence ID" value="PBK62407.1"/>
    <property type="molecule type" value="Genomic_DNA"/>
</dbReference>
<reference evidence="3" key="1">
    <citation type="journal article" date="2017" name="Nat. Ecol. Evol.">
        <title>Genome expansion and lineage-specific genetic innovations in the forest pathogenic fungi Armillaria.</title>
        <authorList>
            <person name="Sipos G."/>
            <person name="Prasanna A.N."/>
            <person name="Walter M.C."/>
            <person name="O'Connor E."/>
            <person name="Balint B."/>
            <person name="Krizsan K."/>
            <person name="Kiss B."/>
            <person name="Hess J."/>
            <person name="Varga T."/>
            <person name="Slot J."/>
            <person name="Riley R."/>
            <person name="Boka B."/>
            <person name="Rigling D."/>
            <person name="Barry K."/>
            <person name="Lee J."/>
            <person name="Mihaltcheva S."/>
            <person name="LaButti K."/>
            <person name="Lipzen A."/>
            <person name="Waldron R."/>
            <person name="Moloney N.M."/>
            <person name="Sperisen C."/>
            <person name="Kredics L."/>
            <person name="Vagvoelgyi C."/>
            <person name="Patrignani A."/>
            <person name="Fitzpatrick D."/>
            <person name="Nagy I."/>
            <person name="Doyle S."/>
            <person name="Anderson J.B."/>
            <person name="Grigoriev I.V."/>
            <person name="Gueldener U."/>
            <person name="Muensterkoetter M."/>
            <person name="Nagy L.G."/>
        </authorList>
    </citation>
    <scope>NUCLEOTIDE SEQUENCE [LARGE SCALE GENOMIC DNA]</scope>
    <source>
        <strain evidence="3">28-4</strain>
    </source>
</reference>
<dbReference type="AlphaFoldDB" id="A0A2H3BCV0"/>
<evidence type="ECO:0000313" key="2">
    <source>
        <dbReference type="EMBL" id="PBK62407.1"/>
    </source>
</evidence>